<evidence type="ECO:0000256" key="1">
    <source>
        <dbReference type="SAM" id="MobiDB-lite"/>
    </source>
</evidence>
<comment type="caution">
    <text evidence="2">The sequence shown here is derived from an EMBL/GenBank/DDBJ whole genome shotgun (WGS) entry which is preliminary data.</text>
</comment>
<protein>
    <submittedName>
        <fullName evidence="2">Uncharacterized protein</fullName>
    </submittedName>
</protein>
<gene>
    <name evidence="2" type="ORF">BOKJ2_LOCUS946</name>
</gene>
<dbReference type="Proteomes" id="UP000614601">
    <property type="component" value="Unassembled WGS sequence"/>
</dbReference>
<proteinExistence type="predicted"/>
<accession>A0A811JSJ6</accession>
<dbReference type="EMBL" id="CAJFCW020000001">
    <property type="protein sequence ID" value="CAG9081065.1"/>
    <property type="molecule type" value="Genomic_DNA"/>
</dbReference>
<evidence type="ECO:0000313" key="2">
    <source>
        <dbReference type="EMBL" id="CAD5206262.1"/>
    </source>
</evidence>
<keyword evidence="3" id="KW-1185">Reference proteome</keyword>
<name>A0A811JSJ6_9BILA</name>
<sequence length="247" mass="27838">MVDWPLTPVDYINEQSTTQLLGDVVGYVRTIDHLRNVGPKQVMLYKLTLSLLDKKKIRMTNLKCVIYKEERYRVGDCNYQLQLTALSTIEDLGQSDNVDIVNPQLYIDLTFSQLHTTPQSTQISVECYDDSLIAERNGQSFNMENVFGTPKKRVSTKADDEPLPKIQNVEISASPSNSQLTEHQCSTVSLDDQPSTSAESLELALASQSIASTIPLEQQNSTPMETLKPPQPMKQLRSYKTTKKHQD</sequence>
<dbReference type="AlphaFoldDB" id="A0A811JSJ6"/>
<dbReference type="Proteomes" id="UP000783686">
    <property type="component" value="Unassembled WGS sequence"/>
</dbReference>
<organism evidence="2 3">
    <name type="scientific">Bursaphelenchus okinawaensis</name>
    <dbReference type="NCBI Taxonomy" id="465554"/>
    <lineage>
        <taxon>Eukaryota</taxon>
        <taxon>Metazoa</taxon>
        <taxon>Ecdysozoa</taxon>
        <taxon>Nematoda</taxon>
        <taxon>Chromadorea</taxon>
        <taxon>Rhabditida</taxon>
        <taxon>Tylenchina</taxon>
        <taxon>Tylenchomorpha</taxon>
        <taxon>Aphelenchoidea</taxon>
        <taxon>Aphelenchoididae</taxon>
        <taxon>Bursaphelenchus</taxon>
    </lineage>
</organism>
<evidence type="ECO:0000313" key="3">
    <source>
        <dbReference type="Proteomes" id="UP000614601"/>
    </source>
</evidence>
<feature type="region of interest" description="Disordered" evidence="1">
    <location>
        <begin position="214"/>
        <end position="247"/>
    </location>
</feature>
<dbReference type="EMBL" id="CAJFDH010000001">
    <property type="protein sequence ID" value="CAD5206262.1"/>
    <property type="molecule type" value="Genomic_DNA"/>
</dbReference>
<reference evidence="2" key="1">
    <citation type="submission" date="2020-09" db="EMBL/GenBank/DDBJ databases">
        <authorList>
            <person name="Kikuchi T."/>
        </authorList>
    </citation>
    <scope>NUCLEOTIDE SEQUENCE</scope>
    <source>
        <strain evidence="2">SH1</strain>
    </source>
</reference>
<feature type="compositionally biased region" description="Polar residues" evidence="1">
    <location>
        <begin position="214"/>
        <end position="224"/>
    </location>
</feature>